<evidence type="ECO:0000256" key="9">
    <source>
        <dbReference type="ARBA" id="ARBA00022741"/>
    </source>
</evidence>
<dbReference type="OrthoDB" id="9804645at2"/>
<evidence type="ECO:0000256" key="2">
    <source>
        <dbReference type="ARBA" id="ARBA00004429"/>
    </source>
</evidence>
<feature type="domain" description="HAMP" evidence="18">
    <location>
        <begin position="158"/>
        <end position="210"/>
    </location>
</feature>
<dbReference type="GO" id="GO:0000155">
    <property type="term" value="F:phosphorelay sensor kinase activity"/>
    <property type="evidence" value="ECO:0007669"/>
    <property type="project" value="InterPro"/>
</dbReference>
<evidence type="ECO:0000256" key="12">
    <source>
        <dbReference type="ARBA" id="ARBA00022989"/>
    </source>
</evidence>
<dbReference type="CDD" id="cd00082">
    <property type="entry name" value="HisKA"/>
    <property type="match status" value="1"/>
</dbReference>
<evidence type="ECO:0000256" key="10">
    <source>
        <dbReference type="ARBA" id="ARBA00022777"/>
    </source>
</evidence>
<name>A0A5C6S2F7_9RHOB</name>
<dbReference type="SMART" id="SM00304">
    <property type="entry name" value="HAMP"/>
    <property type="match status" value="1"/>
</dbReference>
<dbReference type="PRINTS" id="PR00344">
    <property type="entry name" value="BCTRLSENSOR"/>
</dbReference>
<dbReference type="PROSITE" id="PS50885">
    <property type="entry name" value="HAMP"/>
    <property type="match status" value="1"/>
</dbReference>
<keyword evidence="13" id="KW-0902">Two-component regulatory system</keyword>
<evidence type="ECO:0000256" key="14">
    <source>
        <dbReference type="ARBA" id="ARBA00023136"/>
    </source>
</evidence>
<comment type="catalytic activity">
    <reaction evidence="1">
        <text>ATP + protein L-histidine = ADP + protein N-phospho-L-histidine.</text>
        <dbReference type="EC" id="2.7.13.3"/>
    </reaction>
</comment>
<dbReference type="GO" id="GO:0005524">
    <property type="term" value="F:ATP binding"/>
    <property type="evidence" value="ECO:0007669"/>
    <property type="project" value="UniProtKB-KW"/>
</dbReference>
<dbReference type="CDD" id="cd00075">
    <property type="entry name" value="HATPase"/>
    <property type="match status" value="1"/>
</dbReference>
<dbReference type="SUPFAM" id="SSF47384">
    <property type="entry name" value="Homodimeric domain of signal transducing histidine kinase"/>
    <property type="match status" value="1"/>
</dbReference>
<evidence type="ECO:0000256" key="5">
    <source>
        <dbReference type="ARBA" id="ARBA00022519"/>
    </source>
</evidence>
<dbReference type="PANTHER" id="PTHR44936">
    <property type="entry name" value="SENSOR PROTEIN CREC"/>
    <property type="match status" value="1"/>
</dbReference>
<comment type="subcellular location">
    <subcellularLocation>
        <location evidence="2">Cell inner membrane</location>
        <topology evidence="2">Multi-pass membrane protein</topology>
    </subcellularLocation>
</comment>
<dbReference type="SMART" id="SM00387">
    <property type="entry name" value="HATPase_c"/>
    <property type="match status" value="1"/>
</dbReference>
<keyword evidence="5" id="KW-0997">Cell inner membrane</keyword>
<evidence type="ECO:0000313" key="20">
    <source>
        <dbReference type="Proteomes" id="UP000321562"/>
    </source>
</evidence>
<organism evidence="19 20">
    <name type="scientific">Paracoccus aurantiacus</name>
    <dbReference type="NCBI Taxonomy" id="2599412"/>
    <lineage>
        <taxon>Bacteria</taxon>
        <taxon>Pseudomonadati</taxon>
        <taxon>Pseudomonadota</taxon>
        <taxon>Alphaproteobacteria</taxon>
        <taxon>Rhodobacterales</taxon>
        <taxon>Paracoccaceae</taxon>
        <taxon>Paracoccus</taxon>
    </lineage>
</organism>
<dbReference type="InterPro" id="IPR003661">
    <property type="entry name" value="HisK_dim/P_dom"/>
</dbReference>
<dbReference type="EMBL" id="VOPL01000004">
    <property type="protein sequence ID" value="TXB68594.1"/>
    <property type="molecule type" value="Genomic_DNA"/>
</dbReference>
<keyword evidence="11" id="KW-0067">ATP-binding</keyword>
<dbReference type="InterPro" id="IPR003594">
    <property type="entry name" value="HATPase_dom"/>
</dbReference>
<keyword evidence="10" id="KW-0418">Kinase</keyword>
<feature type="domain" description="Histidine kinase" evidence="17">
    <location>
        <begin position="218"/>
        <end position="418"/>
    </location>
</feature>
<evidence type="ECO:0000256" key="16">
    <source>
        <dbReference type="SAM" id="Phobius"/>
    </source>
</evidence>
<dbReference type="InterPro" id="IPR036890">
    <property type="entry name" value="HATPase_C_sf"/>
</dbReference>
<evidence type="ECO:0000256" key="4">
    <source>
        <dbReference type="ARBA" id="ARBA00022475"/>
    </source>
</evidence>
<protein>
    <recommendedName>
        <fullName evidence="3">histidine kinase</fullName>
        <ecNumber evidence="3">2.7.13.3</ecNumber>
    </recommendedName>
</protein>
<keyword evidence="9" id="KW-0547">Nucleotide-binding</keyword>
<dbReference type="Proteomes" id="UP000321562">
    <property type="component" value="Unassembled WGS sequence"/>
</dbReference>
<evidence type="ECO:0000256" key="11">
    <source>
        <dbReference type="ARBA" id="ARBA00022840"/>
    </source>
</evidence>
<evidence type="ECO:0000256" key="3">
    <source>
        <dbReference type="ARBA" id="ARBA00012438"/>
    </source>
</evidence>
<keyword evidence="6" id="KW-0597">Phosphoprotein</keyword>
<sequence>MTSLRNRIAALLILAIVSVVGLATLAAVQMIQRRPPDVFLIPIARQIGWLADMSAESPAEASALGVRIEGGPQDGRIDTRETRMWERELKRAGHDGQLVVTSEQNGRNLYISLDIGAAGWVILPLPDLRPPRNAWLAFGGWLLLIVAGSAAISLLAAQRITLPLRLLNSAANRIGPEGVLAPLPETGPPETRATARALNQLSARLKAAMESRMRLVAAAGHDLRTPITRMRLRAEFIEDEADRAKWLADLAELETIADSAISLVRDEAGAGLPQTIRLDTLLADIAQELRAHGHPVTLHVPAPQAMVHAPRVSLSRALRNLIINAATHGQGAEITLTKDGSVAEITILDNGPGIPEPLLEQAFEPFFRVDPARRKSPAGAGLGMAIALQTVERLNGRITLRNRAGGGLSQTVTLPVAPSDGDNGDYDEV</sequence>
<evidence type="ECO:0000256" key="1">
    <source>
        <dbReference type="ARBA" id="ARBA00000085"/>
    </source>
</evidence>
<keyword evidence="4" id="KW-1003">Cell membrane</keyword>
<feature type="region of interest" description="Disordered" evidence="15">
    <location>
        <begin position="409"/>
        <end position="429"/>
    </location>
</feature>
<dbReference type="InterPro" id="IPR005467">
    <property type="entry name" value="His_kinase_dom"/>
</dbReference>
<reference evidence="19 20" key="1">
    <citation type="submission" date="2019-08" db="EMBL/GenBank/DDBJ databases">
        <authorList>
            <person name="Ye J."/>
        </authorList>
    </citation>
    <scope>NUCLEOTIDE SEQUENCE [LARGE SCALE GENOMIC DNA]</scope>
    <source>
        <strain evidence="19 20">TK008</strain>
    </source>
</reference>
<dbReference type="EC" id="2.7.13.3" evidence="3"/>
<dbReference type="InterPro" id="IPR004358">
    <property type="entry name" value="Sig_transdc_His_kin-like_C"/>
</dbReference>
<evidence type="ECO:0000256" key="8">
    <source>
        <dbReference type="ARBA" id="ARBA00022692"/>
    </source>
</evidence>
<evidence type="ECO:0000256" key="6">
    <source>
        <dbReference type="ARBA" id="ARBA00022553"/>
    </source>
</evidence>
<dbReference type="RefSeq" id="WP_147098541.1">
    <property type="nucleotide sequence ID" value="NZ_JBHUFH010000012.1"/>
</dbReference>
<keyword evidence="7" id="KW-0808">Transferase</keyword>
<dbReference type="Gene3D" id="1.10.287.130">
    <property type="match status" value="1"/>
</dbReference>
<feature type="transmembrane region" description="Helical" evidence="16">
    <location>
        <begin position="134"/>
        <end position="157"/>
    </location>
</feature>
<dbReference type="Gene3D" id="3.30.565.10">
    <property type="entry name" value="Histidine kinase-like ATPase, C-terminal domain"/>
    <property type="match status" value="1"/>
</dbReference>
<dbReference type="InterPro" id="IPR036097">
    <property type="entry name" value="HisK_dim/P_sf"/>
</dbReference>
<dbReference type="InterPro" id="IPR050980">
    <property type="entry name" value="2C_sensor_his_kinase"/>
</dbReference>
<evidence type="ECO:0000256" key="15">
    <source>
        <dbReference type="SAM" id="MobiDB-lite"/>
    </source>
</evidence>
<dbReference type="PANTHER" id="PTHR44936:SF5">
    <property type="entry name" value="SENSOR HISTIDINE KINASE ENVZ"/>
    <property type="match status" value="1"/>
</dbReference>
<keyword evidence="14 16" id="KW-0472">Membrane</keyword>
<dbReference type="InterPro" id="IPR003660">
    <property type="entry name" value="HAMP_dom"/>
</dbReference>
<dbReference type="Pfam" id="PF00672">
    <property type="entry name" value="HAMP"/>
    <property type="match status" value="1"/>
</dbReference>
<dbReference type="SUPFAM" id="SSF55874">
    <property type="entry name" value="ATPase domain of HSP90 chaperone/DNA topoisomerase II/histidine kinase"/>
    <property type="match status" value="1"/>
</dbReference>
<evidence type="ECO:0000259" key="18">
    <source>
        <dbReference type="PROSITE" id="PS50885"/>
    </source>
</evidence>
<keyword evidence="8 16" id="KW-0812">Transmembrane</keyword>
<evidence type="ECO:0000313" key="19">
    <source>
        <dbReference type="EMBL" id="TXB68594.1"/>
    </source>
</evidence>
<accession>A0A5C6S2F7</accession>
<dbReference type="AlphaFoldDB" id="A0A5C6S2F7"/>
<gene>
    <name evidence="19" type="ORF">FQV27_11440</name>
</gene>
<keyword evidence="20" id="KW-1185">Reference proteome</keyword>
<dbReference type="PROSITE" id="PS50109">
    <property type="entry name" value="HIS_KIN"/>
    <property type="match status" value="1"/>
</dbReference>
<dbReference type="SMART" id="SM00388">
    <property type="entry name" value="HisKA"/>
    <property type="match status" value="1"/>
</dbReference>
<evidence type="ECO:0000256" key="13">
    <source>
        <dbReference type="ARBA" id="ARBA00023012"/>
    </source>
</evidence>
<evidence type="ECO:0000259" key="17">
    <source>
        <dbReference type="PROSITE" id="PS50109"/>
    </source>
</evidence>
<dbReference type="Pfam" id="PF02518">
    <property type="entry name" value="HATPase_c"/>
    <property type="match status" value="1"/>
</dbReference>
<comment type="caution">
    <text evidence="19">The sequence shown here is derived from an EMBL/GenBank/DDBJ whole genome shotgun (WGS) entry which is preliminary data.</text>
</comment>
<dbReference type="GO" id="GO:0005886">
    <property type="term" value="C:plasma membrane"/>
    <property type="evidence" value="ECO:0007669"/>
    <property type="project" value="UniProtKB-SubCell"/>
</dbReference>
<keyword evidence="12 16" id="KW-1133">Transmembrane helix</keyword>
<evidence type="ECO:0000256" key="7">
    <source>
        <dbReference type="ARBA" id="ARBA00022679"/>
    </source>
</evidence>
<proteinExistence type="predicted"/>